<comment type="caution">
    <text evidence="1">The sequence shown here is derived from an EMBL/GenBank/DDBJ whole genome shotgun (WGS) entry which is preliminary data.</text>
</comment>
<feature type="non-terminal residue" evidence="1">
    <location>
        <position position="1"/>
    </location>
</feature>
<protein>
    <submittedName>
        <fullName evidence="1">14407_t:CDS:1</fullName>
    </submittedName>
</protein>
<proteinExistence type="predicted"/>
<accession>A0ACA9S813</accession>
<evidence type="ECO:0000313" key="2">
    <source>
        <dbReference type="Proteomes" id="UP000789920"/>
    </source>
</evidence>
<dbReference type="Proteomes" id="UP000789920">
    <property type="component" value="Unassembled WGS sequence"/>
</dbReference>
<dbReference type="EMBL" id="CAJVQC010095943">
    <property type="protein sequence ID" value="CAG8828710.1"/>
    <property type="molecule type" value="Genomic_DNA"/>
</dbReference>
<reference evidence="1" key="1">
    <citation type="submission" date="2021-06" db="EMBL/GenBank/DDBJ databases">
        <authorList>
            <person name="Kallberg Y."/>
            <person name="Tangrot J."/>
            <person name="Rosling A."/>
        </authorList>
    </citation>
    <scope>NUCLEOTIDE SEQUENCE</scope>
    <source>
        <strain evidence="1">MA461A</strain>
    </source>
</reference>
<keyword evidence="2" id="KW-1185">Reference proteome</keyword>
<sequence>KEFWSNFIKHFEAYTRNNLLLFTSSNTASTHNMNHHKCVNKLLRGLKILSESINQFLQEYYVDLYTKLSKLSWGPFAPRSFRIFPMIAINFNTISDYYWDDHDEPNSLYVLVALVLSFK</sequence>
<organism evidence="1 2">
    <name type="scientific">Racocetra persica</name>
    <dbReference type="NCBI Taxonomy" id="160502"/>
    <lineage>
        <taxon>Eukaryota</taxon>
        <taxon>Fungi</taxon>
        <taxon>Fungi incertae sedis</taxon>
        <taxon>Mucoromycota</taxon>
        <taxon>Glomeromycotina</taxon>
        <taxon>Glomeromycetes</taxon>
        <taxon>Diversisporales</taxon>
        <taxon>Gigasporaceae</taxon>
        <taxon>Racocetra</taxon>
    </lineage>
</organism>
<name>A0ACA9S813_9GLOM</name>
<evidence type="ECO:0000313" key="1">
    <source>
        <dbReference type="EMBL" id="CAG8828710.1"/>
    </source>
</evidence>
<gene>
    <name evidence="1" type="ORF">RPERSI_LOCUS27308</name>
</gene>